<dbReference type="Proteomes" id="UP000886106">
    <property type="component" value="Unassembled WGS sequence"/>
</dbReference>
<dbReference type="SUPFAM" id="SSF53756">
    <property type="entry name" value="UDP-Glycosyltransferase/glycogen phosphorylase"/>
    <property type="match status" value="1"/>
</dbReference>
<accession>A0A7V5MHW6</accession>
<organism evidence="1">
    <name type="scientific">candidate division WWE3 bacterium</name>
    <dbReference type="NCBI Taxonomy" id="2053526"/>
    <lineage>
        <taxon>Bacteria</taxon>
        <taxon>Katanobacteria</taxon>
    </lineage>
</organism>
<protein>
    <submittedName>
        <fullName evidence="1">Glycosyltransferase</fullName>
    </submittedName>
</protein>
<evidence type="ECO:0000313" key="1">
    <source>
        <dbReference type="EMBL" id="HHH14106.1"/>
    </source>
</evidence>
<dbReference type="Pfam" id="PF13692">
    <property type="entry name" value="Glyco_trans_1_4"/>
    <property type="match status" value="1"/>
</dbReference>
<sequence length="102" mass="11608">KSSSYFRSADIFVLASSYEGLPKVVIESLASGLKVVASGFKMKKDVPNLYYLKNLNSQELAKKILDVDKKANKYKETFSIISKYYSYDSKAQELEEIYAKML</sequence>
<proteinExistence type="predicted"/>
<dbReference type="EMBL" id="DRNS01000012">
    <property type="protein sequence ID" value="HHH14106.1"/>
    <property type="molecule type" value="Genomic_DNA"/>
</dbReference>
<dbReference type="AlphaFoldDB" id="A0A7V5MHW6"/>
<gene>
    <name evidence="1" type="ORF">ENJ78_00165</name>
</gene>
<reference evidence="1" key="1">
    <citation type="journal article" date="2020" name="mSystems">
        <title>Genome- and Community-Level Interaction Insights into Carbon Utilization and Element Cycling Functions of Hydrothermarchaeota in Hydrothermal Sediment.</title>
        <authorList>
            <person name="Zhou Z."/>
            <person name="Liu Y."/>
            <person name="Xu W."/>
            <person name="Pan J."/>
            <person name="Luo Z.H."/>
            <person name="Li M."/>
        </authorList>
    </citation>
    <scope>NUCLEOTIDE SEQUENCE [LARGE SCALE GENOMIC DNA]</scope>
    <source>
        <strain evidence="1">HyVt-517</strain>
    </source>
</reference>
<dbReference type="Gene3D" id="3.40.50.2000">
    <property type="entry name" value="Glycogen Phosphorylase B"/>
    <property type="match status" value="2"/>
</dbReference>
<name>A0A7V5MHW6_UNCKA</name>
<comment type="caution">
    <text evidence="1">The sequence shown here is derived from an EMBL/GenBank/DDBJ whole genome shotgun (WGS) entry which is preliminary data.</text>
</comment>
<feature type="non-terminal residue" evidence="1">
    <location>
        <position position="1"/>
    </location>
</feature>